<evidence type="ECO:0000256" key="1">
    <source>
        <dbReference type="SAM" id="MobiDB-lite"/>
    </source>
</evidence>
<organism evidence="3 4">
    <name type="scientific">Modestobacter marinus</name>
    <dbReference type="NCBI Taxonomy" id="477641"/>
    <lineage>
        <taxon>Bacteria</taxon>
        <taxon>Bacillati</taxon>
        <taxon>Actinomycetota</taxon>
        <taxon>Actinomycetes</taxon>
        <taxon>Geodermatophilales</taxon>
        <taxon>Geodermatophilaceae</taxon>
        <taxon>Modestobacter</taxon>
    </lineage>
</organism>
<dbReference type="RefSeq" id="WP_229682119.1">
    <property type="nucleotide sequence ID" value="NZ_BAABJU010000012.1"/>
</dbReference>
<keyword evidence="2" id="KW-0812">Transmembrane</keyword>
<gene>
    <name evidence="3" type="ORF">FB380_002187</name>
</gene>
<protein>
    <recommendedName>
        <fullName evidence="5">LysM domain-containing protein</fullName>
    </recommendedName>
</protein>
<dbReference type="EMBL" id="JAAMPA010000001">
    <property type="protein sequence ID" value="NIH67741.1"/>
    <property type="molecule type" value="Genomic_DNA"/>
</dbReference>
<keyword evidence="2" id="KW-1133">Transmembrane helix</keyword>
<dbReference type="Proteomes" id="UP000552836">
    <property type="component" value="Unassembled WGS sequence"/>
</dbReference>
<keyword evidence="2" id="KW-0472">Membrane</keyword>
<evidence type="ECO:0008006" key="5">
    <source>
        <dbReference type="Google" id="ProtNLM"/>
    </source>
</evidence>
<comment type="caution">
    <text evidence="3">The sequence shown here is derived from an EMBL/GenBank/DDBJ whole genome shotgun (WGS) entry which is preliminary data.</text>
</comment>
<evidence type="ECO:0000313" key="4">
    <source>
        <dbReference type="Proteomes" id="UP000552836"/>
    </source>
</evidence>
<evidence type="ECO:0000313" key="3">
    <source>
        <dbReference type="EMBL" id="NIH67741.1"/>
    </source>
</evidence>
<feature type="region of interest" description="Disordered" evidence="1">
    <location>
        <begin position="172"/>
        <end position="206"/>
    </location>
</feature>
<reference evidence="3 4" key="1">
    <citation type="submission" date="2020-02" db="EMBL/GenBank/DDBJ databases">
        <title>Sequencing the genomes of 1000 actinobacteria strains.</title>
        <authorList>
            <person name="Klenk H.-P."/>
        </authorList>
    </citation>
    <scope>NUCLEOTIDE SEQUENCE [LARGE SCALE GENOMIC DNA]</scope>
    <source>
        <strain evidence="3 4">DSM 45201</strain>
    </source>
</reference>
<dbReference type="InterPro" id="IPR036779">
    <property type="entry name" value="LysM_dom_sf"/>
</dbReference>
<name>A0A846LK75_9ACTN</name>
<dbReference type="Gene3D" id="3.10.350.10">
    <property type="entry name" value="LysM domain"/>
    <property type="match status" value="1"/>
</dbReference>
<dbReference type="AlphaFoldDB" id="A0A846LK75"/>
<proteinExistence type="predicted"/>
<sequence length="293" mass="28596">MTGAGMSVVRWTATTSAFVLVAGALRWLGPEPGAIGAALADPQRLVDTAGPDALVLVVVSALAWACWAWGALGLLLTAATAAPGLAGRTAGVLLRGVLPAGARRAAAIAIGVGLSTAAPIALPAGAGPLVTASAETSTAGAGPLVTAAAGPLVTAGAGPLVTAAAGPLVTAAAETSTAGEDRSPGSPASVVQPDWPGAPETAVADPPPPVPDWPGPAAGEHVVLRGDCLWDIARDWLAAGRPAHPVADGEITDAEIASTEIANAVQAWWQANAAVIGPDPDLLLPGQVLRPPA</sequence>
<accession>A0A846LK75</accession>
<feature type="transmembrane region" description="Helical" evidence="2">
    <location>
        <begin position="56"/>
        <end position="78"/>
    </location>
</feature>
<evidence type="ECO:0000256" key="2">
    <source>
        <dbReference type="SAM" id="Phobius"/>
    </source>
</evidence>